<gene>
    <name evidence="1" type="ORF">J3D65DRAFT_623823</name>
</gene>
<evidence type="ECO:0000313" key="1">
    <source>
        <dbReference type="EMBL" id="KAK7536933.1"/>
    </source>
</evidence>
<comment type="caution">
    <text evidence="1">The sequence shown here is derived from an EMBL/GenBank/DDBJ whole genome shotgun (WGS) entry which is preliminary data.</text>
</comment>
<dbReference type="EMBL" id="JBBPEH010000006">
    <property type="protein sequence ID" value="KAK7536933.1"/>
    <property type="molecule type" value="Genomic_DNA"/>
</dbReference>
<protein>
    <submittedName>
        <fullName evidence="1">Uncharacterized protein</fullName>
    </submittedName>
</protein>
<evidence type="ECO:0000313" key="2">
    <source>
        <dbReference type="Proteomes" id="UP001360953"/>
    </source>
</evidence>
<reference evidence="1 2" key="1">
    <citation type="submission" date="2024-04" db="EMBL/GenBank/DDBJ databases">
        <title>Phyllosticta paracitricarpa is synonymous to the EU quarantine fungus P. citricarpa based on phylogenomic analyses.</title>
        <authorList>
            <consortium name="Lawrence Berkeley National Laboratory"/>
            <person name="Van ingen-buijs V.A."/>
            <person name="Van westerhoven A.C."/>
            <person name="Haridas S."/>
            <person name="Skiadas P."/>
            <person name="Martin F."/>
            <person name="Groenewald J.Z."/>
            <person name="Crous P.W."/>
            <person name="Seidl M.F."/>
        </authorList>
    </citation>
    <scope>NUCLEOTIDE SEQUENCE [LARGE SCALE GENOMIC DNA]</scope>
    <source>
        <strain evidence="1 2">CPC 17464</strain>
    </source>
</reference>
<sequence>MHFLKLAPLKSRPWVARGLLEATYTGKLESFSKQKPRIYCLMIQLLFHKIGHYEKFSLLKQAAANCFKQLFDVIDLDNQKYPKGYDTLVSQIYGKEDESPILPPKIDEHGIRDFFRDDQLASACKYLDRQKTEKLLEESPEFAGKEAAIQ</sequence>
<dbReference type="Proteomes" id="UP001360953">
    <property type="component" value="Unassembled WGS sequence"/>
</dbReference>
<dbReference type="RefSeq" id="XP_066655084.1">
    <property type="nucleotide sequence ID" value="XM_066800188.1"/>
</dbReference>
<accession>A0ABR1LP60</accession>
<organism evidence="1 2">
    <name type="scientific">Phyllosticta citribraziliensis</name>
    <dbReference type="NCBI Taxonomy" id="989973"/>
    <lineage>
        <taxon>Eukaryota</taxon>
        <taxon>Fungi</taxon>
        <taxon>Dikarya</taxon>
        <taxon>Ascomycota</taxon>
        <taxon>Pezizomycotina</taxon>
        <taxon>Dothideomycetes</taxon>
        <taxon>Dothideomycetes incertae sedis</taxon>
        <taxon>Botryosphaeriales</taxon>
        <taxon>Phyllostictaceae</taxon>
        <taxon>Phyllosticta</taxon>
    </lineage>
</organism>
<dbReference type="GeneID" id="92033094"/>
<name>A0ABR1LP60_9PEZI</name>
<proteinExistence type="predicted"/>
<keyword evidence="2" id="KW-1185">Reference proteome</keyword>